<dbReference type="AlphaFoldDB" id="A0A9Q3BZJ7"/>
<keyword evidence="2" id="KW-1185">Reference proteome</keyword>
<name>A0A9Q3BZJ7_9BASI</name>
<dbReference type="EMBL" id="AVOT02003718">
    <property type="protein sequence ID" value="MBW0474382.1"/>
    <property type="molecule type" value="Genomic_DNA"/>
</dbReference>
<organism evidence="1 2">
    <name type="scientific">Austropuccinia psidii MF-1</name>
    <dbReference type="NCBI Taxonomy" id="1389203"/>
    <lineage>
        <taxon>Eukaryota</taxon>
        <taxon>Fungi</taxon>
        <taxon>Dikarya</taxon>
        <taxon>Basidiomycota</taxon>
        <taxon>Pucciniomycotina</taxon>
        <taxon>Pucciniomycetes</taxon>
        <taxon>Pucciniales</taxon>
        <taxon>Sphaerophragmiaceae</taxon>
        <taxon>Austropuccinia</taxon>
    </lineage>
</organism>
<accession>A0A9Q3BZJ7</accession>
<evidence type="ECO:0000313" key="1">
    <source>
        <dbReference type="EMBL" id="MBW0474382.1"/>
    </source>
</evidence>
<proteinExistence type="predicted"/>
<evidence type="ECO:0000313" key="2">
    <source>
        <dbReference type="Proteomes" id="UP000765509"/>
    </source>
</evidence>
<protein>
    <submittedName>
        <fullName evidence="1">Uncharacterized protein</fullName>
    </submittedName>
</protein>
<comment type="caution">
    <text evidence="1">The sequence shown here is derived from an EMBL/GenBank/DDBJ whole genome shotgun (WGS) entry which is preliminary data.</text>
</comment>
<gene>
    <name evidence="1" type="ORF">O181_014097</name>
</gene>
<sequence>MDRKMEIQDCQLVNQMRQNLQYKYNHDEVVSKMKDKELKEVNKIKLLELDYDCEIKQGKLKKDLIALDLQKQVQIVETELKRDLGKQTKQELEEATMRTKKELDLKQMALEQKDQRLAHGIALEKKAQCFLVIDSLHRDGLSVREIKEHLDLLDEVEL</sequence>
<dbReference type="Proteomes" id="UP000765509">
    <property type="component" value="Unassembled WGS sequence"/>
</dbReference>
<reference evidence="1" key="1">
    <citation type="submission" date="2021-03" db="EMBL/GenBank/DDBJ databases">
        <title>Draft genome sequence of rust myrtle Austropuccinia psidii MF-1, a brazilian biotype.</title>
        <authorList>
            <person name="Quecine M.C."/>
            <person name="Pachon D.M.R."/>
            <person name="Bonatelli M.L."/>
            <person name="Correr F.H."/>
            <person name="Franceschini L.M."/>
            <person name="Leite T.F."/>
            <person name="Margarido G.R.A."/>
            <person name="Almeida C.A."/>
            <person name="Ferrarezi J.A."/>
            <person name="Labate C.A."/>
        </authorList>
    </citation>
    <scope>NUCLEOTIDE SEQUENCE</scope>
    <source>
        <strain evidence="1">MF-1</strain>
    </source>
</reference>